<sequence>MSQSNTPGFYAGPIEFFWVHQAFLLAGLKALSSATLRADLSNALTGTKLLTHVEKLSAGMEHLRTLAGELPIGQIRVTYDMLETKLMDVDRVIQSVRDGLGDLVDPVLPNSYLADRFDEAFSILEGIWLVEGQRGDLGLGPVRWMGYQGRMWDREIVESLGPAYK</sequence>
<reference evidence="1" key="2">
    <citation type="journal article" date="2023" name="IMA Fungus">
        <title>Comparative genomic study of the Penicillium genus elucidates a diverse pangenome and 15 lateral gene transfer events.</title>
        <authorList>
            <person name="Petersen C."/>
            <person name="Sorensen T."/>
            <person name="Nielsen M.R."/>
            <person name="Sondergaard T.E."/>
            <person name="Sorensen J.L."/>
            <person name="Fitzpatrick D.A."/>
            <person name="Frisvad J.C."/>
            <person name="Nielsen K.L."/>
        </authorList>
    </citation>
    <scope>NUCLEOTIDE SEQUENCE</scope>
    <source>
        <strain evidence="1">IBT 29864</strain>
    </source>
</reference>
<gene>
    <name evidence="1" type="ORF">N7496_009304</name>
</gene>
<comment type="caution">
    <text evidence="1">The sequence shown here is derived from an EMBL/GenBank/DDBJ whole genome shotgun (WGS) entry which is preliminary data.</text>
</comment>
<accession>A0A9W9RP72</accession>
<evidence type="ECO:0000313" key="1">
    <source>
        <dbReference type="EMBL" id="KAJ5363591.1"/>
    </source>
</evidence>
<dbReference type="RefSeq" id="XP_056551218.1">
    <property type="nucleotide sequence ID" value="XM_056702218.1"/>
</dbReference>
<organism evidence="1 2">
    <name type="scientific">Penicillium cataractarum</name>
    <dbReference type="NCBI Taxonomy" id="2100454"/>
    <lineage>
        <taxon>Eukaryota</taxon>
        <taxon>Fungi</taxon>
        <taxon>Dikarya</taxon>
        <taxon>Ascomycota</taxon>
        <taxon>Pezizomycotina</taxon>
        <taxon>Eurotiomycetes</taxon>
        <taxon>Eurotiomycetidae</taxon>
        <taxon>Eurotiales</taxon>
        <taxon>Aspergillaceae</taxon>
        <taxon>Penicillium</taxon>
    </lineage>
</organism>
<dbReference type="AlphaFoldDB" id="A0A9W9RP72"/>
<protein>
    <submittedName>
        <fullName evidence="1">Uncharacterized protein</fullName>
    </submittedName>
</protein>
<name>A0A9W9RP72_9EURO</name>
<keyword evidence="2" id="KW-1185">Reference proteome</keyword>
<dbReference type="EMBL" id="JAPZBS010000008">
    <property type="protein sequence ID" value="KAJ5363591.1"/>
    <property type="molecule type" value="Genomic_DNA"/>
</dbReference>
<reference evidence="1" key="1">
    <citation type="submission" date="2022-11" db="EMBL/GenBank/DDBJ databases">
        <authorList>
            <person name="Petersen C."/>
        </authorList>
    </citation>
    <scope>NUCLEOTIDE SEQUENCE</scope>
    <source>
        <strain evidence="1">IBT 29864</strain>
    </source>
</reference>
<proteinExistence type="predicted"/>
<dbReference type="Proteomes" id="UP001147782">
    <property type="component" value="Unassembled WGS sequence"/>
</dbReference>
<dbReference type="GeneID" id="81441397"/>
<evidence type="ECO:0000313" key="2">
    <source>
        <dbReference type="Proteomes" id="UP001147782"/>
    </source>
</evidence>